<dbReference type="AlphaFoldDB" id="Q5NKG2"/>
<protein>
    <submittedName>
        <fullName evidence="2">Group 3 late embryogenesis abundant protein</fullName>
    </submittedName>
</protein>
<reference evidence="2" key="1">
    <citation type="submission" date="2002-12" db="EMBL/GenBank/DDBJ databases">
        <title>BnLEA3 genes associated with seed development in Brassica napus: familial organization reminiscent of exon shuffling, and developmental, hormonal and environmental regulation of a remarkably variant member.</title>
        <authorList>
            <person name="Huang J."/>
            <person name="Hirji R."/>
            <person name="Datla R."/>
            <person name="Selvaraj G."/>
        </authorList>
    </citation>
    <scope>NUCLEOTIDE SEQUENCE</scope>
    <source>
        <tissue evidence="2">Leaf</tissue>
    </source>
</reference>
<gene>
    <name evidence="2" type="primary">lea3-4</name>
</gene>
<feature type="region of interest" description="Disordered" evidence="1">
    <location>
        <begin position="165"/>
        <end position="197"/>
    </location>
</feature>
<evidence type="ECO:0000313" key="2">
    <source>
        <dbReference type="EMBL" id="CAD59388.1"/>
    </source>
</evidence>
<feature type="compositionally biased region" description="Polar residues" evidence="1">
    <location>
        <begin position="16"/>
        <end position="28"/>
    </location>
</feature>
<evidence type="ECO:0000256" key="1">
    <source>
        <dbReference type="SAM" id="MobiDB-lite"/>
    </source>
</evidence>
<name>Q5NKG2_BRANA</name>
<feature type="compositionally biased region" description="Basic residues" evidence="1">
    <location>
        <begin position="36"/>
        <end position="66"/>
    </location>
</feature>
<feature type="region of interest" description="Disordered" evidence="1">
    <location>
        <begin position="1"/>
        <end position="116"/>
    </location>
</feature>
<accession>Q5NKG2</accession>
<feature type="compositionally biased region" description="Basic residues" evidence="1">
    <location>
        <begin position="72"/>
        <end position="93"/>
    </location>
</feature>
<organism evidence="2">
    <name type="scientific">Brassica napus</name>
    <name type="common">Rape</name>
    <dbReference type="NCBI Taxonomy" id="3708"/>
    <lineage>
        <taxon>Eukaryota</taxon>
        <taxon>Viridiplantae</taxon>
        <taxon>Streptophyta</taxon>
        <taxon>Embryophyta</taxon>
        <taxon>Tracheophyta</taxon>
        <taxon>Spermatophyta</taxon>
        <taxon>Magnoliopsida</taxon>
        <taxon>eudicotyledons</taxon>
        <taxon>Gunneridae</taxon>
        <taxon>Pentapetalae</taxon>
        <taxon>rosids</taxon>
        <taxon>malvids</taxon>
        <taxon>Brassicales</taxon>
        <taxon>Brassicaceae</taxon>
        <taxon>Brassiceae</taxon>
        <taxon>Brassica</taxon>
    </lineage>
</organism>
<dbReference type="PANTHER" id="PTHR47372:SF11">
    <property type="entry name" value="RE19971P"/>
    <property type="match status" value="1"/>
</dbReference>
<proteinExistence type="predicted"/>
<dbReference type="EMBL" id="AJ535111">
    <property type="protein sequence ID" value="CAD59388.1"/>
    <property type="molecule type" value="Genomic_DNA"/>
</dbReference>
<sequence length="197" mass="21926">MASNQQSYKAGETRGKTQQGQAYGSNEGTRAEGKAKTRLPKRPKQPNKRPMRRHSLQKTRHLKLPKRPNQQKTRHPKLLRRPKTKPVRQRTRRGATCPRPGEAIKNKAQDAAQYTKETAKGAAQYTKETAEADRDKTGGFLSQTGEHVKQIAMGAADAVKHTFGMATEEDDRENFPGTTTGTTRTTDTDSSELIRGS</sequence>
<dbReference type="PANTHER" id="PTHR47372">
    <property type="entry name" value="DAUER UP-REGULATED-RELATED"/>
    <property type="match status" value="1"/>
</dbReference>